<evidence type="ECO:0000313" key="2">
    <source>
        <dbReference type="Proteomes" id="UP001175228"/>
    </source>
</evidence>
<keyword evidence="2" id="KW-1185">Reference proteome</keyword>
<sequence length="61" mass="6894">MRKFIKLAKDGSYEAMLALGLQASQNRLTRQAFFRIMEENLKFDTASIQDMTSSTGAFVQS</sequence>
<dbReference type="EMBL" id="JAUEPU010000026">
    <property type="protein sequence ID" value="KAK0493101.1"/>
    <property type="molecule type" value="Genomic_DNA"/>
</dbReference>
<protein>
    <submittedName>
        <fullName evidence="1">Uncharacterized protein</fullName>
    </submittedName>
</protein>
<organism evidence="1 2">
    <name type="scientific">Armillaria luteobubalina</name>
    <dbReference type="NCBI Taxonomy" id="153913"/>
    <lineage>
        <taxon>Eukaryota</taxon>
        <taxon>Fungi</taxon>
        <taxon>Dikarya</taxon>
        <taxon>Basidiomycota</taxon>
        <taxon>Agaricomycotina</taxon>
        <taxon>Agaricomycetes</taxon>
        <taxon>Agaricomycetidae</taxon>
        <taxon>Agaricales</taxon>
        <taxon>Marasmiineae</taxon>
        <taxon>Physalacriaceae</taxon>
        <taxon>Armillaria</taxon>
    </lineage>
</organism>
<gene>
    <name evidence="1" type="ORF">EDD18DRAFT_1357026</name>
</gene>
<proteinExistence type="predicted"/>
<evidence type="ECO:0000313" key="1">
    <source>
        <dbReference type="EMBL" id="KAK0493101.1"/>
    </source>
</evidence>
<comment type="caution">
    <text evidence="1">The sequence shown here is derived from an EMBL/GenBank/DDBJ whole genome shotgun (WGS) entry which is preliminary data.</text>
</comment>
<reference evidence="1" key="1">
    <citation type="submission" date="2023-06" db="EMBL/GenBank/DDBJ databases">
        <authorList>
            <consortium name="Lawrence Berkeley National Laboratory"/>
            <person name="Ahrendt S."/>
            <person name="Sahu N."/>
            <person name="Indic B."/>
            <person name="Wong-Bajracharya J."/>
            <person name="Merenyi Z."/>
            <person name="Ke H.-M."/>
            <person name="Monk M."/>
            <person name="Kocsube S."/>
            <person name="Drula E."/>
            <person name="Lipzen A."/>
            <person name="Balint B."/>
            <person name="Henrissat B."/>
            <person name="Andreopoulos B."/>
            <person name="Martin F.M."/>
            <person name="Harder C.B."/>
            <person name="Rigling D."/>
            <person name="Ford K.L."/>
            <person name="Foster G.D."/>
            <person name="Pangilinan J."/>
            <person name="Papanicolaou A."/>
            <person name="Barry K."/>
            <person name="LaButti K."/>
            <person name="Viragh M."/>
            <person name="Koriabine M."/>
            <person name="Yan M."/>
            <person name="Riley R."/>
            <person name="Champramary S."/>
            <person name="Plett K.L."/>
            <person name="Tsai I.J."/>
            <person name="Slot J."/>
            <person name="Sipos G."/>
            <person name="Plett J."/>
            <person name="Nagy L.G."/>
            <person name="Grigoriev I.V."/>
        </authorList>
    </citation>
    <scope>NUCLEOTIDE SEQUENCE</scope>
    <source>
        <strain evidence="1">HWK02</strain>
    </source>
</reference>
<accession>A0AA39Q0G2</accession>
<dbReference type="AlphaFoldDB" id="A0AA39Q0G2"/>
<name>A0AA39Q0G2_9AGAR</name>
<dbReference type="Proteomes" id="UP001175228">
    <property type="component" value="Unassembled WGS sequence"/>
</dbReference>